<dbReference type="Pfam" id="PF01702">
    <property type="entry name" value="TGT"/>
    <property type="match status" value="1"/>
</dbReference>
<dbReference type="SMART" id="SM00359">
    <property type="entry name" value="PUA"/>
    <property type="match status" value="1"/>
</dbReference>
<dbReference type="RefSeq" id="WP_276700147.1">
    <property type="nucleotide sequence ID" value="NZ_JADIIL010000038.1"/>
</dbReference>
<comment type="pathway">
    <text evidence="1 7">tRNA modification; archaeosine-tRNA biosynthesis.</text>
</comment>
<evidence type="ECO:0000256" key="2">
    <source>
        <dbReference type="ARBA" id="ARBA00022676"/>
    </source>
</evidence>
<dbReference type="InterPro" id="IPR050076">
    <property type="entry name" value="ArchSynthase1/Queuine_TRR"/>
</dbReference>
<evidence type="ECO:0000256" key="3">
    <source>
        <dbReference type="ARBA" id="ARBA00022679"/>
    </source>
</evidence>
<dbReference type="NCBIfam" id="TIGR00432">
    <property type="entry name" value="arcsn_tRNA_tgt"/>
    <property type="match status" value="1"/>
</dbReference>
<evidence type="ECO:0000259" key="8">
    <source>
        <dbReference type="SMART" id="SM00359"/>
    </source>
</evidence>
<comment type="catalytic activity">
    <reaction evidence="7">
        <text>guanosine(15) in tRNA + 7-cyano-7-carbaguanine = 7-cyano-7-carbaguanosine(15) in tRNA + guanine</text>
        <dbReference type="Rhea" id="RHEA:43164"/>
        <dbReference type="Rhea" id="RHEA-COMP:10371"/>
        <dbReference type="Rhea" id="RHEA-COMP:10372"/>
        <dbReference type="ChEBI" id="CHEBI:16235"/>
        <dbReference type="ChEBI" id="CHEBI:45075"/>
        <dbReference type="ChEBI" id="CHEBI:74269"/>
        <dbReference type="ChEBI" id="CHEBI:82850"/>
        <dbReference type="EC" id="2.4.2.48"/>
    </reaction>
</comment>
<feature type="binding site" evidence="7">
    <location>
        <position position="270"/>
    </location>
    <ligand>
        <name>Zn(2+)</name>
        <dbReference type="ChEBI" id="CHEBI:29105"/>
    </ligand>
</feature>
<dbReference type="EC" id="2.4.2.48" evidence="7"/>
<dbReference type="SUPFAM" id="SSF51713">
    <property type="entry name" value="tRNA-guanine transglycosylase"/>
    <property type="match status" value="1"/>
</dbReference>
<dbReference type="InterPro" id="IPR002616">
    <property type="entry name" value="tRNA_ribo_trans-like"/>
</dbReference>
<organism evidence="9 10">
    <name type="scientific">Methanobacterium formicicum</name>
    <dbReference type="NCBI Taxonomy" id="2162"/>
    <lineage>
        <taxon>Archaea</taxon>
        <taxon>Methanobacteriati</taxon>
        <taxon>Methanobacteriota</taxon>
        <taxon>Methanomada group</taxon>
        <taxon>Methanobacteria</taxon>
        <taxon>Methanobacteriales</taxon>
        <taxon>Methanobacteriaceae</taxon>
        <taxon>Methanobacterium</taxon>
    </lineage>
</organism>
<comment type="caution">
    <text evidence="9">The sequence shown here is derived from an EMBL/GenBank/DDBJ whole genome shotgun (WGS) entry which is preliminary data.</text>
</comment>
<dbReference type="SUPFAM" id="SSF88697">
    <property type="entry name" value="PUA domain-like"/>
    <property type="match status" value="1"/>
</dbReference>
<dbReference type="PANTHER" id="PTHR46499:SF1">
    <property type="entry name" value="QUEUINE TRNA-RIBOSYLTRANSFERASE"/>
    <property type="match status" value="1"/>
</dbReference>
<dbReference type="InterPro" id="IPR004804">
    <property type="entry name" value="TgtA"/>
</dbReference>
<dbReference type="Gene3D" id="3.40.50.10630">
    <property type="entry name" value="Uracil-DNA glycosylase-like"/>
    <property type="match status" value="1"/>
</dbReference>
<proteinExistence type="inferred from homology"/>
<evidence type="ECO:0000256" key="6">
    <source>
        <dbReference type="ARBA" id="ARBA00022833"/>
    </source>
</evidence>
<feature type="binding site" evidence="7">
    <location>
        <position position="120"/>
    </location>
    <ligand>
        <name>substrate</name>
    </ligand>
</feature>
<dbReference type="EMBL" id="JADIIL010000038">
    <property type="protein sequence ID" value="MBF4476009.1"/>
    <property type="molecule type" value="Genomic_DNA"/>
</dbReference>
<feature type="binding site" evidence="7">
    <location>
        <position position="275"/>
    </location>
    <ligand>
        <name>Zn(2+)</name>
        <dbReference type="ChEBI" id="CHEBI:29105"/>
    </ligand>
</feature>
<protein>
    <recommendedName>
        <fullName evidence="7">tRNA-guanine(15) transglycosylase</fullName>
        <ecNumber evidence="7">2.4.2.48</ecNumber>
    </recommendedName>
    <alternativeName>
        <fullName evidence="7">7-cyano-7-deazaguanine tRNA-ribosyltransferase</fullName>
    </alternativeName>
    <alternativeName>
        <fullName evidence="7">Archaeal tRNA-guanine transglycosylase</fullName>
    </alternativeName>
</protein>
<dbReference type="Pfam" id="PF01472">
    <property type="entry name" value="PUA"/>
    <property type="match status" value="1"/>
</dbReference>
<feature type="binding site" evidence="7">
    <location>
        <position position="272"/>
    </location>
    <ligand>
        <name>Zn(2+)</name>
        <dbReference type="ChEBI" id="CHEBI:29105"/>
    </ligand>
</feature>
<sequence>MNFEIKYKDGRGRVGILKTPHGTIKTPALMPVIHPGKQTIQVADYGAEVVITNAYLIYKNDELREKALQDGVHELINFPGPIITDSGSFQLSLYGDVEVSNQEIVEFQEKIGTDIGTSLDLPTPPSVKRERAEKELEITLQRAQEALEVRKELMLNSVVQGSTFPDLRSECAQTLGEMDFQVHPIGAVVPLMESYRYHELVDVVMSSVSYLPDSRPRHLMGAGHPMLFSLAVAMGCDLFDSAAYILYAEADRLLMPNGTLKLENLYEMPCSCEVCTNYTPDELRGMEKEKRRDLLAIHNLRVSFAEIRMIHQAIIEGSLWELVEQRCRAHPFLLEALRNLKNYQDDLEKYDPPYKKSAFFYSGPESLNRPEVHRHLERVKRIPPKKSVLLIPLTTKPYSEHLHHIPPEFYRIKGEPNLENSTDDRQVTVVDVPFGVIPLELDQLYPLAQNESPRIHDEDSILMVKNILHDYIKDFEEVIVSEKVLRTFRLDEEFPTNDEYSEPLEIIVDDVERIKMIADYQFGSGSGEALFNTSVKIVKSRKTGKIRHVYDGDELIATLRASDGIFVLAREGARRLHRYLPYPKNRVVVNEDAEPFAREGKSIFAKFVINCDINIHAKEEVLIVNEEDQLLAFGKSILNGKEILDFNTGQAVKTRKGGL</sequence>
<feature type="domain" description="PUA" evidence="8">
    <location>
        <begin position="585"/>
        <end position="659"/>
    </location>
</feature>
<name>A0A843AM97_METFO</name>
<accession>A0A843AM97</accession>
<evidence type="ECO:0000256" key="5">
    <source>
        <dbReference type="ARBA" id="ARBA00022723"/>
    </source>
</evidence>
<dbReference type="GO" id="GO:0008270">
    <property type="term" value="F:zinc ion binding"/>
    <property type="evidence" value="ECO:0007669"/>
    <property type="project" value="UniProtKB-UniRule"/>
</dbReference>
<dbReference type="SUPFAM" id="SSF88802">
    <property type="entry name" value="Pre-PUA domain"/>
    <property type="match status" value="1"/>
</dbReference>
<dbReference type="Gene3D" id="2.30.130.10">
    <property type="entry name" value="PUA domain"/>
    <property type="match status" value="1"/>
</dbReference>
<dbReference type="NCBIfam" id="TIGR00451">
    <property type="entry name" value="unchar_dom_2"/>
    <property type="match status" value="1"/>
</dbReference>
<dbReference type="HAMAP" id="MF_01634">
    <property type="entry name" value="TgtA_arch"/>
    <property type="match status" value="1"/>
</dbReference>
<dbReference type="InterPro" id="IPR036974">
    <property type="entry name" value="PUA_sf"/>
</dbReference>
<keyword evidence="2 7" id="KW-0328">Glycosyltransferase</keyword>
<dbReference type="PROSITE" id="PS50890">
    <property type="entry name" value="PUA"/>
    <property type="match status" value="1"/>
</dbReference>
<dbReference type="InterPro" id="IPR029402">
    <property type="entry name" value="TGT_C2"/>
</dbReference>
<dbReference type="UniPathway" id="UPA00393"/>
<evidence type="ECO:0000313" key="10">
    <source>
        <dbReference type="Proteomes" id="UP000606900"/>
    </source>
</evidence>
<keyword evidence="4 7" id="KW-0819">tRNA processing</keyword>
<evidence type="ECO:0000313" key="9">
    <source>
        <dbReference type="EMBL" id="MBF4476009.1"/>
    </source>
</evidence>
<feature type="active site" description="Nucleophile" evidence="7">
    <location>
        <position position="85"/>
    </location>
</feature>
<dbReference type="GO" id="GO:0005737">
    <property type="term" value="C:cytoplasm"/>
    <property type="evidence" value="ECO:0007669"/>
    <property type="project" value="TreeGrafter"/>
</dbReference>
<dbReference type="GO" id="GO:0003723">
    <property type="term" value="F:RNA binding"/>
    <property type="evidence" value="ECO:0007669"/>
    <property type="project" value="InterPro"/>
</dbReference>
<keyword evidence="5 7" id="KW-0479">Metal-binding</keyword>
<feature type="binding site" evidence="7">
    <location>
        <position position="187"/>
    </location>
    <ligand>
        <name>substrate</name>
    </ligand>
</feature>
<comment type="cofactor">
    <cofactor evidence="7">
        <name>Zn(2+)</name>
        <dbReference type="ChEBI" id="CHEBI:29105"/>
    </cofactor>
    <text evidence="7">Binds 1 zinc ion per subunit.</text>
</comment>
<dbReference type="CDD" id="cd21149">
    <property type="entry name" value="PUA_archaeosine_TGT"/>
    <property type="match status" value="1"/>
</dbReference>
<keyword evidence="3 7" id="KW-0808">Transferase</keyword>
<dbReference type="GO" id="GO:0002099">
    <property type="term" value="P:tRNA wobble guanine modification"/>
    <property type="evidence" value="ECO:0007669"/>
    <property type="project" value="TreeGrafter"/>
</dbReference>
<dbReference type="AlphaFoldDB" id="A0A843AM97"/>
<dbReference type="Pfam" id="PF14810">
    <property type="entry name" value="TGT_C2"/>
    <property type="match status" value="1"/>
</dbReference>
<dbReference type="Proteomes" id="UP000606900">
    <property type="component" value="Unassembled WGS sequence"/>
</dbReference>
<dbReference type="Gene3D" id="3.10.450.90">
    <property type="entry name" value="ArcTGT, C2 domain"/>
    <property type="match status" value="1"/>
</dbReference>
<dbReference type="PANTHER" id="PTHR46499">
    <property type="entry name" value="QUEUINE TRNA-RIBOSYLTRANSFERASE"/>
    <property type="match status" value="1"/>
</dbReference>
<keyword evidence="6 7" id="KW-0862">Zinc</keyword>
<dbReference type="NCBIfam" id="TIGR00449">
    <property type="entry name" value="tgt_general"/>
    <property type="match status" value="1"/>
</dbReference>
<dbReference type="InterPro" id="IPR036511">
    <property type="entry name" value="TGT-like_sf"/>
</dbReference>
<evidence type="ECO:0000256" key="7">
    <source>
        <dbReference type="HAMAP-Rule" id="MF_01634"/>
    </source>
</evidence>
<dbReference type="Gene3D" id="3.20.20.105">
    <property type="entry name" value="Queuine tRNA-ribosyltransferase-like"/>
    <property type="match status" value="1"/>
</dbReference>
<dbReference type="InterPro" id="IPR015947">
    <property type="entry name" value="PUA-like_sf"/>
</dbReference>
<dbReference type="InterPro" id="IPR002478">
    <property type="entry name" value="PUA"/>
</dbReference>
<gene>
    <name evidence="7 9" type="primary">tgtA</name>
    <name evidence="9" type="ORF">ISP06_11160</name>
</gene>
<comment type="similarity">
    <text evidence="7">Belongs to the archaeosine tRNA-ribosyltransferase family.</text>
</comment>
<reference evidence="9" key="1">
    <citation type="submission" date="2020-10" db="EMBL/GenBank/DDBJ databases">
        <title>Dehalococcoides mccartyi of a TCE/Cr reducing biochatode.</title>
        <authorList>
            <person name="Matturro B."/>
        </authorList>
    </citation>
    <scope>NUCLEOTIDE SEQUENCE</scope>
    <source>
        <strain evidence="9">Bin2</strain>
    </source>
</reference>
<evidence type="ECO:0000256" key="4">
    <source>
        <dbReference type="ARBA" id="ARBA00022694"/>
    </source>
</evidence>
<comment type="function">
    <text evidence="7">Exchanges the guanine residue with 7-cyano-7-deazaguanine (preQ0) at position 15 in the dihydrouridine loop (D-loop) of archaeal tRNAs.</text>
</comment>
<dbReference type="InterPro" id="IPR038250">
    <property type="entry name" value="TGT_C2_sf"/>
</dbReference>
<dbReference type="GO" id="GO:0016763">
    <property type="term" value="F:pentosyltransferase activity"/>
    <property type="evidence" value="ECO:0007669"/>
    <property type="project" value="UniProtKB-UniRule"/>
</dbReference>
<evidence type="ECO:0000256" key="1">
    <source>
        <dbReference type="ARBA" id="ARBA00005030"/>
    </source>
</evidence>
<dbReference type="InterPro" id="IPR004521">
    <property type="entry name" value="Uncharacterised_CHP00451"/>
</dbReference>